<dbReference type="InterPro" id="IPR006583">
    <property type="entry name" value="PAN-3_domain"/>
</dbReference>
<reference evidence="3" key="1">
    <citation type="submission" date="2017-10" db="EMBL/GenBank/DDBJ databases">
        <title>Rapid genome shrinkage in a self-fertile nematode reveals novel sperm competition proteins.</title>
        <authorList>
            <person name="Yin D."/>
            <person name="Schwarz E.M."/>
            <person name="Thomas C.G."/>
            <person name="Felde R.L."/>
            <person name="Korf I.F."/>
            <person name="Cutter A.D."/>
            <person name="Schartner C.M."/>
            <person name="Ralston E.J."/>
            <person name="Meyer B.J."/>
            <person name="Haag E.S."/>
        </authorList>
    </citation>
    <scope>NUCLEOTIDE SEQUENCE [LARGE SCALE GENOMIC DNA]</scope>
    <source>
        <strain evidence="3">JU1422</strain>
    </source>
</reference>
<evidence type="ECO:0000259" key="1">
    <source>
        <dbReference type="Pfam" id="PF08277"/>
    </source>
</evidence>
<dbReference type="AlphaFoldDB" id="A0A2G5UB59"/>
<dbReference type="EMBL" id="PDUG01000004">
    <property type="protein sequence ID" value="PIC36788.1"/>
    <property type="molecule type" value="Genomic_DNA"/>
</dbReference>
<accession>A0A2G5UB59</accession>
<feature type="domain" description="PAN-3" evidence="1">
    <location>
        <begin position="1"/>
        <end position="45"/>
    </location>
</feature>
<protein>
    <recommendedName>
        <fullName evidence="1">PAN-3 domain-containing protein</fullName>
    </recommendedName>
</protein>
<sequence length="83" mass="9535">MIKVFGSIKTENYKPYVPEEDETCDQHCFDADYCILTVNNTSECLELSHVNRDNRFVIERGSSGSKVSFKASHFKNVVSRKLQ</sequence>
<dbReference type="Pfam" id="PF08277">
    <property type="entry name" value="PAN_3"/>
    <property type="match status" value="1"/>
</dbReference>
<evidence type="ECO:0000313" key="3">
    <source>
        <dbReference type="Proteomes" id="UP000230233"/>
    </source>
</evidence>
<keyword evidence="3" id="KW-1185">Reference proteome</keyword>
<dbReference type="Proteomes" id="UP000230233">
    <property type="component" value="Chromosome IV"/>
</dbReference>
<proteinExistence type="predicted"/>
<comment type="caution">
    <text evidence="2">The sequence shown here is derived from an EMBL/GenBank/DDBJ whole genome shotgun (WGS) entry which is preliminary data.</text>
</comment>
<name>A0A2G5UB59_9PELO</name>
<gene>
    <name evidence="2" type="primary">Cnig_chr_IV.g15655</name>
    <name evidence="2" type="ORF">B9Z55_015655</name>
</gene>
<organism evidence="2 3">
    <name type="scientific">Caenorhabditis nigoni</name>
    <dbReference type="NCBI Taxonomy" id="1611254"/>
    <lineage>
        <taxon>Eukaryota</taxon>
        <taxon>Metazoa</taxon>
        <taxon>Ecdysozoa</taxon>
        <taxon>Nematoda</taxon>
        <taxon>Chromadorea</taxon>
        <taxon>Rhabditida</taxon>
        <taxon>Rhabditina</taxon>
        <taxon>Rhabditomorpha</taxon>
        <taxon>Rhabditoidea</taxon>
        <taxon>Rhabditidae</taxon>
        <taxon>Peloderinae</taxon>
        <taxon>Caenorhabditis</taxon>
    </lineage>
</organism>
<evidence type="ECO:0000313" key="2">
    <source>
        <dbReference type="EMBL" id="PIC36788.1"/>
    </source>
</evidence>